<gene>
    <name evidence="11" type="ORF">MKZ38_001279</name>
</gene>
<dbReference type="GO" id="GO:0005634">
    <property type="term" value="C:nucleus"/>
    <property type="evidence" value="ECO:0007669"/>
    <property type="project" value="TreeGrafter"/>
</dbReference>
<feature type="domain" description="TNase-like" evidence="10">
    <location>
        <begin position="484"/>
        <end position="616"/>
    </location>
</feature>
<protein>
    <recommendedName>
        <fullName evidence="2">Probable endonuclease LCL3</fullName>
    </recommendedName>
    <alternativeName>
        <fullName evidence="3">Probable endonuclease lcl3</fullName>
    </alternativeName>
</protein>
<keyword evidence="5" id="KW-0597">Phosphoprotein</keyword>
<evidence type="ECO:0000256" key="8">
    <source>
        <dbReference type="SAM" id="MobiDB-lite"/>
    </source>
</evidence>
<name>A0AAD5WTC4_9PEZI</name>
<evidence type="ECO:0000256" key="4">
    <source>
        <dbReference type="ARBA" id="ARBA00022490"/>
    </source>
</evidence>
<dbReference type="GO" id="GO:0004518">
    <property type="term" value="F:nuclease activity"/>
    <property type="evidence" value="ECO:0007669"/>
    <property type="project" value="TreeGrafter"/>
</dbReference>
<dbReference type="InterPro" id="IPR035437">
    <property type="entry name" value="SNase_OB-fold_sf"/>
</dbReference>
<dbReference type="PIRSF" id="PIRSF017179">
    <property type="entry name" value="RISC-Tudor-SN"/>
    <property type="match status" value="1"/>
</dbReference>
<dbReference type="InterPro" id="IPR016685">
    <property type="entry name" value="Silence_cplx_Nase-comp_TudorSN"/>
</dbReference>
<feature type="domain" description="Tudor" evidence="9">
    <location>
        <begin position="699"/>
        <end position="759"/>
    </location>
</feature>
<feature type="compositionally biased region" description="Acidic residues" evidence="8">
    <location>
        <begin position="619"/>
        <end position="630"/>
    </location>
</feature>
<dbReference type="PANTHER" id="PTHR12302">
    <property type="entry name" value="EBNA2 BINDING PROTEIN P100"/>
    <property type="match status" value="1"/>
</dbReference>
<evidence type="ECO:0000256" key="6">
    <source>
        <dbReference type="ARBA" id="ARBA00022737"/>
    </source>
</evidence>
<keyword evidence="4 7" id="KW-0963">Cytoplasm</keyword>
<dbReference type="FunFam" id="2.40.50.90:FF:000010">
    <property type="entry name" value="Ribonuclease"/>
    <property type="match status" value="1"/>
</dbReference>
<dbReference type="PROSITE" id="PS50304">
    <property type="entry name" value="TUDOR"/>
    <property type="match status" value="1"/>
</dbReference>
<evidence type="ECO:0000313" key="12">
    <source>
        <dbReference type="Proteomes" id="UP001201980"/>
    </source>
</evidence>
<feature type="domain" description="TNase-like" evidence="10">
    <location>
        <begin position="318"/>
        <end position="455"/>
    </location>
</feature>
<keyword evidence="6" id="KW-0677">Repeat</keyword>
<dbReference type="SMART" id="SM00333">
    <property type="entry name" value="TUDOR"/>
    <property type="match status" value="1"/>
</dbReference>
<organism evidence="11 12">
    <name type="scientific">Zalerion maritima</name>
    <dbReference type="NCBI Taxonomy" id="339359"/>
    <lineage>
        <taxon>Eukaryota</taxon>
        <taxon>Fungi</taxon>
        <taxon>Dikarya</taxon>
        <taxon>Ascomycota</taxon>
        <taxon>Pezizomycotina</taxon>
        <taxon>Sordariomycetes</taxon>
        <taxon>Lulworthiomycetidae</taxon>
        <taxon>Lulworthiales</taxon>
        <taxon>Lulworthiaceae</taxon>
        <taxon>Zalerion</taxon>
    </lineage>
</organism>
<dbReference type="EMBL" id="JAKWBI020000133">
    <property type="protein sequence ID" value="KAJ2901887.1"/>
    <property type="molecule type" value="Genomic_DNA"/>
</dbReference>
<dbReference type="Gene3D" id="2.40.50.90">
    <property type="match status" value="5"/>
</dbReference>
<dbReference type="GO" id="GO:0003723">
    <property type="term" value="F:RNA binding"/>
    <property type="evidence" value="ECO:0007669"/>
    <property type="project" value="UniProtKB-UniRule"/>
</dbReference>
<dbReference type="Pfam" id="PF00567">
    <property type="entry name" value="TUDOR"/>
    <property type="match status" value="1"/>
</dbReference>
<dbReference type="FunFam" id="2.40.50.90:FF:000019">
    <property type="entry name" value="Transcription factor (Snd1/p100), putative"/>
    <property type="match status" value="1"/>
</dbReference>
<evidence type="ECO:0000259" key="10">
    <source>
        <dbReference type="PROSITE" id="PS50830"/>
    </source>
</evidence>
<feature type="region of interest" description="Disordered" evidence="8">
    <location>
        <begin position="610"/>
        <end position="645"/>
    </location>
</feature>
<dbReference type="SUPFAM" id="SSF50199">
    <property type="entry name" value="Staphylococcal nuclease"/>
    <property type="match status" value="5"/>
</dbReference>
<dbReference type="FunFam" id="2.30.30.140:FF:000018">
    <property type="entry name" value="Serine/threonine-protein kinase 31"/>
    <property type="match status" value="1"/>
</dbReference>
<dbReference type="SUPFAM" id="SSF63748">
    <property type="entry name" value="Tudor/PWWP/MBT"/>
    <property type="match status" value="1"/>
</dbReference>
<dbReference type="SMART" id="SM00318">
    <property type="entry name" value="SNc"/>
    <property type="match status" value="4"/>
</dbReference>
<dbReference type="InterPro" id="IPR016071">
    <property type="entry name" value="Staphylococal_nuclease_OB-fold"/>
</dbReference>
<proteinExistence type="predicted"/>
<dbReference type="GO" id="GO:0031047">
    <property type="term" value="P:regulatory ncRNA-mediated gene silencing"/>
    <property type="evidence" value="ECO:0007669"/>
    <property type="project" value="UniProtKB-UniRule"/>
</dbReference>
<keyword evidence="12" id="KW-1185">Reference proteome</keyword>
<feature type="compositionally biased region" description="Low complexity" evidence="8">
    <location>
        <begin position="631"/>
        <end position="642"/>
    </location>
</feature>
<dbReference type="Gene3D" id="2.30.30.140">
    <property type="match status" value="1"/>
</dbReference>
<accession>A0AAD5WTC4</accession>
<evidence type="ECO:0000259" key="9">
    <source>
        <dbReference type="PROSITE" id="PS50304"/>
    </source>
</evidence>
<dbReference type="InterPro" id="IPR002999">
    <property type="entry name" value="Tudor"/>
</dbReference>
<comment type="caution">
    <text evidence="11">The sequence shown here is derived from an EMBL/GenBank/DDBJ whole genome shotgun (WGS) entry which is preliminary data.</text>
</comment>
<comment type="subcellular location">
    <subcellularLocation>
        <location evidence="1 7">Cytoplasm</location>
    </subcellularLocation>
</comment>
<dbReference type="AlphaFoldDB" id="A0AAD5WTC4"/>
<dbReference type="GO" id="GO:0006402">
    <property type="term" value="P:mRNA catabolic process"/>
    <property type="evidence" value="ECO:0007669"/>
    <property type="project" value="UniProtKB-UniRule"/>
</dbReference>
<dbReference type="PANTHER" id="PTHR12302:SF2">
    <property type="entry name" value="STAPHYLOCOCCAL NUCLEASE DOMAIN-CONTAINING PROTEIN 1"/>
    <property type="match status" value="1"/>
</dbReference>
<sequence>MASPTTYMASFKSALSGDTIVCTPPTNLSGPERVLNFAWISAPHMKKEGDEEFAFQARDYLRRLCVGQQLRITNQYTIPNTSRQYVTADLRDGTKFPEVIVHAGWAKVREEAGKKEEDELILDRLDKLRFYESEAKDEAKGLWGAASGFIDVEHEIIDADAFLKEWKGKTVPGRVERVITGDRLLVRLILTEKKHMQLMTLLAGIRAPATERNVGGQAQPGEEFGSEAKAYVESRLLQKEVNVLIVGVSPQRQLVATVKHPAKGNIAEFLLSDGLARCNDFHSTLLGDKMSTLRSCERKAQSEKLKLHKNHVAKEASGNFDMTVLKVISADTIIVRNKAGSEKRINFSSCRGPRTTDQAEVPFRDEAKEYLRKKLIGKHVSVAIDGRKPAADGFEAREVATVAEKGKNVGLQLVQDGWCSVIRHKKDDTDRASNYDELLAAQESAQEAKKGMWSGKPNKAKQYTDYSTSVKDATRMLQTLKRQKKIPAVIDFCKSGSRFTILIPRENAKITMVLAGIRAPRAPRNTGEGGDPFGQESIDFANRRCNQRDCEVDILDIDKVGGFIGNLYMGRENFAKALVEEGLASVHAYSAEKTGNSDLISAEKKAKQARKGMWQDWEPSQDEDAEEAEPEPTAAEADSAASMTQRPKDYRSIFITHVDESGRLKIQEIGKGTSALETMMTDFRKAQTDPKNNNPYKDAPKAGEYVAAKFSLDGCWYRARVRSNDRSAKKSEVLYIDYGNTEKLPWTSMRPLDLGKYGVQVLRSQASDALLSFTQMPTQPDYLADAVAFMLDCTAEHRLIANFDYVDSKENISYITVFDSESSTPSPTESLNRDVVANGHAMVPRKLKPWERSKAFEPVFKNLKESESKAKVDRLGMWEYGDLTED</sequence>
<dbReference type="FunFam" id="2.40.50.90:FF:000001">
    <property type="entry name" value="Staphylococcal nuclease domain-containing protein"/>
    <property type="match status" value="1"/>
</dbReference>
<reference evidence="11" key="1">
    <citation type="submission" date="2022-07" db="EMBL/GenBank/DDBJ databases">
        <title>Draft genome sequence of Zalerion maritima ATCC 34329, a (micro)plastics degrading marine fungus.</title>
        <authorList>
            <person name="Paco A."/>
            <person name="Goncalves M.F.M."/>
            <person name="Rocha-Santos T.A.P."/>
            <person name="Alves A."/>
        </authorList>
    </citation>
    <scope>NUCLEOTIDE SEQUENCE</scope>
    <source>
        <strain evidence="11">ATCC 34329</strain>
    </source>
</reference>
<feature type="domain" description="TNase-like" evidence="10">
    <location>
        <begin position="169"/>
        <end position="310"/>
    </location>
</feature>
<dbReference type="GO" id="GO:0031332">
    <property type="term" value="C:RNAi effector complex"/>
    <property type="evidence" value="ECO:0007669"/>
    <property type="project" value="InterPro"/>
</dbReference>
<evidence type="ECO:0000256" key="5">
    <source>
        <dbReference type="ARBA" id="ARBA00022553"/>
    </source>
</evidence>
<evidence type="ECO:0000256" key="7">
    <source>
        <dbReference type="PIRNR" id="PIRNR017179"/>
    </source>
</evidence>
<dbReference type="Pfam" id="PF00565">
    <property type="entry name" value="SNase"/>
    <property type="match status" value="4"/>
</dbReference>
<dbReference type="PROSITE" id="PS50830">
    <property type="entry name" value="TNASE_3"/>
    <property type="match status" value="4"/>
</dbReference>
<feature type="domain" description="TNase-like" evidence="10">
    <location>
        <begin position="5"/>
        <end position="145"/>
    </location>
</feature>
<evidence type="ECO:0000256" key="2">
    <source>
        <dbReference type="ARBA" id="ARBA00013404"/>
    </source>
</evidence>
<evidence type="ECO:0000313" key="11">
    <source>
        <dbReference type="EMBL" id="KAJ2901887.1"/>
    </source>
</evidence>
<evidence type="ECO:0000256" key="3">
    <source>
        <dbReference type="ARBA" id="ARBA00014651"/>
    </source>
</evidence>
<dbReference type="GO" id="GO:0005829">
    <property type="term" value="C:cytosol"/>
    <property type="evidence" value="ECO:0007669"/>
    <property type="project" value="UniProtKB-UniRule"/>
</dbReference>
<evidence type="ECO:0000256" key="1">
    <source>
        <dbReference type="ARBA" id="ARBA00004496"/>
    </source>
</evidence>
<dbReference type="Proteomes" id="UP001201980">
    <property type="component" value="Unassembled WGS sequence"/>
</dbReference>